<gene>
    <name evidence="2" type="ORF">ACFSCS_02310</name>
</gene>
<dbReference type="PANTHER" id="PTHR43441:SF10">
    <property type="entry name" value="ACETYLTRANSFERASE"/>
    <property type="match status" value="1"/>
</dbReference>
<dbReference type="Gene3D" id="3.40.630.30">
    <property type="match status" value="1"/>
</dbReference>
<dbReference type="Proteomes" id="UP001597326">
    <property type="component" value="Unassembled WGS sequence"/>
</dbReference>
<proteinExistence type="predicted"/>
<evidence type="ECO:0000313" key="3">
    <source>
        <dbReference type="Proteomes" id="UP001597326"/>
    </source>
</evidence>
<dbReference type="PANTHER" id="PTHR43441">
    <property type="entry name" value="RIBOSOMAL-PROTEIN-SERINE ACETYLTRANSFERASE"/>
    <property type="match status" value="1"/>
</dbReference>
<dbReference type="PROSITE" id="PS51186">
    <property type="entry name" value="GNAT"/>
    <property type="match status" value="1"/>
</dbReference>
<dbReference type="RefSeq" id="WP_343875142.1">
    <property type="nucleotide sequence ID" value="NZ_BAAAIX010000028.1"/>
</dbReference>
<dbReference type="SUPFAM" id="SSF55729">
    <property type="entry name" value="Acyl-CoA N-acyltransferases (Nat)"/>
    <property type="match status" value="1"/>
</dbReference>
<organism evidence="2 3">
    <name type="scientific">Luteococcus peritonei</name>
    <dbReference type="NCBI Taxonomy" id="88874"/>
    <lineage>
        <taxon>Bacteria</taxon>
        <taxon>Bacillati</taxon>
        <taxon>Actinomycetota</taxon>
        <taxon>Actinomycetes</taxon>
        <taxon>Propionibacteriales</taxon>
        <taxon>Propionibacteriaceae</taxon>
        <taxon>Luteococcus</taxon>
    </lineage>
</organism>
<name>A0ABW4RRS5_9ACTN</name>
<keyword evidence="3" id="KW-1185">Reference proteome</keyword>
<comment type="caution">
    <text evidence="2">The sequence shown here is derived from an EMBL/GenBank/DDBJ whole genome shotgun (WGS) entry which is preliminary data.</text>
</comment>
<dbReference type="EMBL" id="JBHUFZ010000005">
    <property type="protein sequence ID" value="MFD1889018.1"/>
    <property type="molecule type" value="Genomic_DNA"/>
</dbReference>
<evidence type="ECO:0000313" key="2">
    <source>
        <dbReference type="EMBL" id="MFD1889018.1"/>
    </source>
</evidence>
<dbReference type="InterPro" id="IPR051908">
    <property type="entry name" value="Ribosomal_N-acetyltransferase"/>
</dbReference>
<dbReference type="InterPro" id="IPR000182">
    <property type="entry name" value="GNAT_dom"/>
</dbReference>
<reference evidence="3" key="1">
    <citation type="journal article" date="2019" name="Int. J. Syst. Evol. Microbiol.">
        <title>The Global Catalogue of Microorganisms (GCM) 10K type strain sequencing project: providing services to taxonomists for standard genome sequencing and annotation.</title>
        <authorList>
            <consortium name="The Broad Institute Genomics Platform"/>
            <consortium name="The Broad Institute Genome Sequencing Center for Infectious Disease"/>
            <person name="Wu L."/>
            <person name="Ma J."/>
        </authorList>
    </citation>
    <scope>NUCLEOTIDE SEQUENCE [LARGE SCALE GENOMIC DNA]</scope>
    <source>
        <strain evidence="3">CAIM 431</strain>
    </source>
</reference>
<dbReference type="Pfam" id="PF13302">
    <property type="entry name" value="Acetyltransf_3"/>
    <property type="match status" value="1"/>
</dbReference>
<protein>
    <submittedName>
        <fullName evidence="2">GNAT family protein</fullName>
    </submittedName>
</protein>
<accession>A0ABW4RRS5</accession>
<feature type="domain" description="N-acetyltransferase" evidence="1">
    <location>
        <begin position="4"/>
        <end position="160"/>
    </location>
</feature>
<evidence type="ECO:0000259" key="1">
    <source>
        <dbReference type="PROSITE" id="PS51186"/>
    </source>
</evidence>
<sequence length="170" mass="18574">MQAADIPQVAVACSDPLTQRWLPLPRPYTEESARGFVTEWAPQAAASGRALERGIEVDGDFVGVIGLKNTDWAVARTEAGYWLGPWARGRGSMARALSALADWALDSQGIDRIEVLIAPDNHGSLTTARRALFIEEGRLRHAGHTHEGPVDLVVLSRLADDPRPRFDDLI</sequence>
<dbReference type="InterPro" id="IPR016181">
    <property type="entry name" value="Acyl_CoA_acyltransferase"/>
</dbReference>